<evidence type="ECO:0000313" key="8">
    <source>
        <dbReference type="Proteomes" id="UP001197247"/>
    </source>
</evidence>
<evidence type="ECO:0000259" key="6">
    <source>
        <dbReference type="PROSITE" id="PS50970"/>
    </source>
</evidence>
<dbReference type="InterPro" id="IPR017226">
    <property type="entry name" value="BHMT-like"/>
</dbReference>
<feature type="binding site" evidence="5">
    <location>
        <position position="283"/>
    </location>
    <ligand>
        <name>Zn(2+)</name>
        <dbReference type="ChEBI" id="CHEBI:29105"/>
    </ligand>
</feature>
<gene>
    <name evidence="7" type="primary">mmuM</name>
    <name evidence="7" type="ORF">KIH74_26940</name>
</gene>
<evidence type="ECO:0000256" key="4">
    <source>
        <dbReference type="ARBA" id="ARBA00022833"/>
    </source>
</evidence>
<keyword evidence="1 5" id="KW-0489">Methyltransferase</keyword>
<accession>A0ABS5TNC9</accession>
<comment type="caution">
    <text evidence="7">The sequence shown here is derived from an EMBL/GenBank/DDBJ whole genome shotgun (WGS) entry which is preliminary data.</text>
</comment>
<evidence type="ECO:0000256" key="5">
    <source>
        <dbReference type="PROSITE-ProRule" id="PRU00333"/>
    </source>
</evidence>
<evidence type="ECO:0000313" key="7">
    <source>
        <dbReference type="EMBL" id="MBT0772609.1"/>
    </source>
</evidence>
<evidence type="ECO:0000256" key="3">
    <source>
        <dbReference type="ARBA" id="ARBA00022723"/>
    </source>
</evidence>
<evidence type="ECO:0000256" key="1">
    <source>
        <dbReference type="ARBA" id="ARBA00022603"/>
    </source>
</evidence>
<keyword evidence="4 5" id="KW-0862">Zinc</keyword>
<dbReference type="EMBL" id="JAHBAY010000013">
    <property type="protein sequence ID" value="MBT0772609.1"/>
    <property type="molecule type" value="Genomic_DNA"/>
</dbReference>
<protein>
    <submittedName>
        <fullName evidence="7">Homocysteine S-methyltransferase</fullName>
        <ecNumber evidence="7">2.1.1.10</ecNumber>
    </submittedName>
</protein>
<dbReference type="Gene3D" id="3.20.20.330">
    <property type="entry name" value="Homocysteine-binding-like domain"/>
    <property type="match status" value="1"/>
</dbReference>
<keyword evidence="8" id="KW-1185">Reference proteome</keyword>
<dbReference type="EC" id="2.1.1.10" evidence="7"/>
<dbReference type="GO" id="GO:0032259">
    <property type="term" value="P:methylation"/>
    <property type="evidence" value="ECO:0007669"/>
    <property type="project" value="UniProtKB-KW"/>
</dbReference>
<evidence type="ECO:0000256" key="2">
    <source>
        <dbReference type="ARBA" id="ARBA00022679"/>
    </source>
</evidence>
<name>A0ABS5TNC9_9ACTN</name>
<sequence>MSDVLSGGRVLVLDGGLSTELESRGHDISGRLWSAQLLMDAPDAVVAAHRAYLDAGADIVTTASYQASPEGFARAGVDLATGSGLIRQSVLLALRAVEESGRPALIAGSVGPYGAMLADGSEYTGDYGDVGVDELRAFHRPRLELLAEAGVDLIAAETVPSLAEVEALLAELDRLGHPAWISLTTVGSRTRRGEPAAEAFALAASVPSVIAVGVNCTSPVGIGETVAVAHEASGKPVAVYPNSGEGWDAGRRAWTPAPPSQGLLLGDVDGWVTSGAQIVGGCCRVGPEQIRAIAGVVSSTA</sequence>
<dbReference type="PANTHER" id="PTHR46015:SF1">
    <property type="entry name" value="HOMOCYSTEINE S-METHYLTRANSFERASE-LIKE ISOFORM 1"/>
    <property type="match status" value="1"/>
</dbReference>
<keyword evidence="2 5" id="KW-0808">Transferase</keyword>
<dbReference type="PANTHER" id="PTHR46015">
    <property type="entry name" value="ZGC:172121"/>
    <property type="match status" value="1"/>
</dbReference>
<dbReference type="PROSITE" id="PS50970">
    <property type="entry name" value="HCY"/>
    <property type="match status" value="1"/>
</dbReference>
<dbReference type="GO" id="GO:0008168">
    <property type="term" value="F:methyltransferase activity"/>
    <property type="evidence" value="ECO:0007669"/>
    <property type="project" value="UniProtKB-KW"/>
</dbReference>
<feature type="domain" description="Hcy-binding" evidence="6">
    <location>
        <begin position="1"/>
        <end position="297"/>
    </location>
</feature>
<dbReference type="InterPro" id="IPR051486">
    <property type="entry name" value="Hcy_S-methyltransferase"/>
</dbReference>
<keyword evidence="3 5" id="KW-0479">Metal-binding</keyword>
<proteinExistence type="predicted"/>
<dbReference type="InterPro" id="IPR003726">
    <property type="entry name" value="HCY_dom"/>
</dbReference>
<reference evidence="7 8" key="1">
    <citation type="submission" date="2021-05" db="EMBL/GenBank/DDBJ databases">
        <title>Kineosporia and Streptomyces sp. nov. two new marine actinobacteria isolated from Coral.</title>
        <authorList>
            <person name="Buangrab K."/>
            <person name="Sutthacheep M."/>
            <person name="Yeemin T."/>
            <person name="Harunari E."/>
            <person name="Igarashi Y."/>
            <person name="Kanchanasin P."/>
            <person name="Tanasupawat S."/>
            <person name="Phongsopitanun W."/>
        </authorList>
    </citation>
    <scope>NUCLEOTIDE SEQUENCE [LARGE SCALE GENOMIC DNA]</scope>
    <source>
        <strain evidence="7 8">J2-2</strain>
    </source>
</reference>
<dbReference type="Pfam" id="PF02574">
    <property type="entry name" value="S-methyl_trans"/>
    <property type="match status" value="1"/>
</dbReference>
<comment type="cofactor">
    <cofactor evidence="5">
        <name>Zn(2+)</name>
        <dbReference type="ChEBI" id="CHEBI:29105"/>
    </cofactor>
</comment>
<feature type="binding site" evidence="5">
    <location>
        <position position="282"/>
    </location>
    <ligand>
        <name>Zn(2+)</name>
        <dbReference type="ChEBI" id="CHEBI:29105"/>
    </ligand>
</feature>
<organism evidence="7 8">
    <name type="scientific">Kineosporia corallincola</name>
    <dbReference type="NCBI Taxonomy" id="2835133"/>
    <lineage>
        <taxon>Bacteria</taxon>
        <taxon>Bacillati</taxon>
        <taxon>Actinomycetota</taxon>
        <taxon>Actinomycetes</taxon>
        <taxon>Kineosporiales</taxon>
        <taxon>Kineosporiaceae</taxon>
        <taxon>Kineosporia</taxon>
    </lineage>
</organism>
<feature type="binding site" evidence="5">
    <location>
        <position position="216"/>
    </location>
    <ligand>
        <name>Zn(2+)</name>
        <dbReference type="ChEBI" id="CHEBI:29105"/>
    </ligand>
</feature>
<dbReference type="NCBIfam" id="NF007020">
    <property type="entry name" value="PRK09485.1"/>
    <property type="match status" value="1"/>
</dbReference>
<dbReference type="Proteomes" id="UP001197247">
    <property type="component" value="Unassembled WGS sequence"/>
</dbReference>
<dbReference type="SUPFAM" id="SSF82282">
    <property type="entry name" value="Homocysteine S-methyltransferase"/>
    <property type="match status" value="1"/>
</dbReference>
<dbReference type="InterPro" id="IPR036589">
    <property type="entry name" value="HCY_dom_sf"/>
</dbReference>
<dbReference type="PIRSF" id="PIRSF037505">
    <property type="entry name" value="Betaine_HMT"/>
    <property type="match status" value="1"/>
</dbReference>